<sequence>MLRFLVFALPVAAVLLALAVTAQPPDNASGNICCQRDLINYTVLSENGTSAGGKGVRRSINAKFNLDFPKTRLSSKGSMVIFDESGIKNIEFWVITKSDKSIAIDEAQKSCGQIPLVWFPRFCVPSTAQKVGSYSYGPAGQTFQTDAYKFRLGDSDFFATIAPDCTIINLVQAVTSPNGGSLVSSVLTDIQPTVDESAFELPPYCKESFDSTVA</sequence>
<dbReference type="Proteomes" id="UP000694888">
    <property type="component" value="Unplaced"/>
</dbReference>
<evidence type="ECO:0000313" key="4">
    <source>
        <dbReference type="RefSeq" id="NP_001191526.1"/>
    </source>
</evidence>
<evidence type="ECO:0000256" key="1">
    <source>
        <dbReference type="SAM" id="SignalP"/>
    </source>
</evidence>
<dbReference type="EMBL" id="AY162290">
    <property type="protein sequence ID" value="AAN83922.1"/>
    <property type="molecule type" value="mRNA"/>
</dbReference>
<organism evidence="2">
    <name type="scientific">Aplysia californica</name>
    <name type="common">California sea hare</name>
    <dbReference type="NCBI Taxonomy" id="6500"/>
    <lineage>
        <taxon>Eukaryota</taxon>
        <taxon>Metazoa</taxon>
        <taxon>Spiralia</taxon>
        <taxon>Lophotrochozoa</taxon>
        <taxon>Mollusca</taxon>
        <taxon>Gastropoda</taxon>
        <taxon>Heterobranchia</taxon>
        <taxon>Euthyneura</taxon>
        <taxon>Tectipleura</taxon>
        <taxon>Aplysiida</taxon>
        <taxon>Aplysioidea</taxon>
        <taxon>Aplysiidae</taxon>
        <taxon>Aplysia</taxon>
    </lineage>
</organism>
<accession>Q8I818</accession>
<feature type="signal peptide" evidence="1 4">
    <location>
        <begin position="1"/>
        <end position="22"/>
    </location>
</feature>
<dbReference type="RefSeq" id="NP_001191526.1">
    <property type="nucleotide sequence ID" value="NM_001204597.1"/>
</dbReference>
<feature type="chain" id="PRO_5004308027" evidence="1 4">
    <location>
        <begin position="23"/>
        <end position="214"/>
    </location>
</feature>
<dbReference type="AlphaFoldDB" id="Q8I818"/>
<evidence type="ECO:0000313" key="2">
    <source>
        <dbReference type="EMBL" id="AAN83922.1"/>
    </source>
</evidence>
<gene>
    <name evidence="4" type="primary">LOC100533298</name>
</gene>
<keyword evidence="1 4" id="KW-0732">Signal</keyword>
<dbReference type="GeneID" id="100533298"/>
<reference evidence="4" key="2">
    <citation type="submission" date="2025-05" db="UniProtKB">
        <authorList>
            <consortium name="RefSeq"/>
        </authorList>
    </citation>
    <scope>IDENTIFICATION</scope>
</reference>
<protein>
    <submittedName>
        <fullName evidence="4">Uncharacterized protein LOC100533298 precursor</fullName>
    </submittedName>
</protein>
<proteinExistence type="evidence at transcript level"/>
<evidence type="ECO:0000313" key="3">
    <source>
        <dbReference type="Proteomes" id="UP000694888"/>
    </source>
</evidence>
<name>Q8I818_APLCA</name>
<keyword evidence="3" id="KW-1185">Reference proteome</keyword>
<reference evidence="2 4" key="1">
    <citation type="journal article" date="2004" name="J. Biol. Chem.">
        <title>Characterization of Aplysia enticin and temptin, two novel water-borne protein pheromones that act in concert with attractin to stimulate mate attraction.</title>
        <authorList>
            <person name="Cummins S.F."/>
            <person name="Nichols A.E."/>
            <person name="Amare A."/>
            <person name="Hummon A.B."/>
            <person name="Sweedler J.V."/>
            <person name="Nagle G.T."/>
        </authorList>
    </citation>
    <scope>NUCLEOTIDE SEQUENCE</scope>
    <source>
        <tissue evidence="2">Albumen gland</tissue>
    </source>
</reference>